<dbReference type="Proteomes" id="UP000026915">
    <property type="component" value="Chromosome 9"/>
</dbReference>
<name>A0A061GP58_THECC</name>
<dbReference type="InterPro" id="IPR036236">
    <property type="entry name" value="Znf_C2H2_sf"/>
</dbReference>
<dbReference type="InterPro" id="IPR052035">
    <property type="entry name" value="ZnF_BED_domain_contain"/>
</dbReference>
<dbReference type="AlphaFoldDB" id="A0A061GP58"/>
<keyword evidence="7" id="KW-0238">DNA-binding</keyword>
<accession>A0A061GP58</accession>
<feature type="domain" description="BED-type" evidence="12">
    <location>
        <begin position="71"/>
        <end position="131"/>
    </location>
</feature>
<gene>
    <name evidence="13" type="ORF">TCM_038144</name>
</gene>
<organism evidence="13 14">
    <name type="scientific">Theobroma cacao</name>
    <name type="common">Cacao</name>
    <name type="synonym">Cocoa</name>
    <dbReference type="NCBI Taxonomy" id="3641"/>
    <lineage>
        <taxon>Eukaryota</taxon>
        <taxon>Viridiplantae</taxon>
        <taxon>Streptophyta</taxon>
        <taxon>Embryophyta</taxon>
        <taxon>Tracheophyta</taxon>
        <taxon>Spermatophyta</taxon>
        <taxon>Magnoliopsida</taxon>
        <taxon>eudicotyledons</taxon>
        <taxon>Gunneridae</taxon>
        <taxon>Pentapetalae</taxon>
        <taxon>rosids</taxon>
        <taxon>malvids</taxon>
        <taxon>Malvales</taxon>
        <taxon>Malvaceae</taxon>
        <taxon>Byttnerioideae</taxon>
        <taxon>Theobroma</taxon>
    </lineage>
</organism>
<keyword evidence="14" id="KW-1185">Reference proteome</keyword>
<dbReference type="eggNOG" id="KOG1121">
    <property type="taxonomic scope" value="Eukaryota"/>
</dbReference>
<comment type="subcellular location">
    <subcellularLocation>
        <location evidence="1">Nucleus</location>
    </subcellularLocation>
</comment>
<dbReference type="InterPro" id="IPR025525">
    <property type="entry name" value="hAT-like_transposase_RNase-H"/>
</dbReference>
<keyword evidence="5" id="KW-0862">Zinc</keyword>
<dbReference type="GO" id="GO:0008270">
    <property type="term" value="F:zinc ion binding"/>
    <property type="evidence" value="ECO:0007669"/>
    <property type="project" value="UniProtKB-KW"/>
</dbReference>
<reference evidence="13 14" key="1">
    <citation type="journal article" date="2013" name="Genome Biol.">
        <title>The genome sequence of the most widely cultivated cacao type and its use to identify candidate genes regulating pod color.</title>
        <authorList>
            <person name="Motamayor J.C."/>
            <person name="Mockaitis K."/>
            <person name="Schmutz J."/>
            <person name="Haiminen N."/>
            <person name="Iii D.L."/>
            <person name="Cornejo O."/>
            <person name="Findley S.D."/>
            <person name="Zheng P."/>
            <person name="Utro F."/>
            <person name="Royaert S."/>
            <person name="Saski C."/>
            <person name="Jenkins J."/>
            <person name="Podicheti R."/>
            <person name="Zhao M."/>
            <person name="Scheffler B.E."/>
            <person name="Stack J.C."/>
            <person name="Feltus F.A."/>
            <person name="Mustiga G.M."/>
            <person name="Amores F."/>
            <person name="Phillips W."/>
            <person name="Marelli J.P."/>
            <person name="May G.D."/>
            <person name="Shapiro H."/>
            <person name="Ma J."/>
            <person name="Bustamante C.D."/>
            <person name="Schnell R.J."/>
            <person name="Main D."/>
            <person name="Gilbert D."/>
            <person name="Parida L."/>
            <person name="Kuhn D.N."/>
        </authorList>
    </citation>
    <scope>NUCLEOTIDE SEQUENCE [LARGE SCALE GENOMIC DNA]</scope>
    <source>
        <strain evidence="14">cv. Matina 1-6</strain>
    </source>
</reference>
<dbReference type="STRING" id="3641.A0A061GP58"/>
<keyword evidence="4 10" id="KW-0863">Zinc-finger</keyword>
<dbReference type="SUPFAM" id="SSF53098">
    <property type="entry name" value="Ribonuclease H-like"/>
    <property type="match status" value="1"/>
</dbReference>
<evidence type="ECO:0000313" key="14">
    <source>
        <dbReference type="Proteomes" id="UP000026915"/>
    </source>
</evidence>
<sequence>MPLCNGLYAPHPPPPRCLYRYFGFLCKVSFAVSSRVYFMTEMAEMALMETTPEENNNQLATPETQPNKRRKKKSIVWEYFTIETVSAGCRRACCKRCKQSFAYSTGSKVAGTSHLKRHIAKGTCPALIRDQDNNQLTPYNPRMGGSEPPKRRYRSPSSPYIPFDQDRCRHEIAKMIIMHDYPLHMVEHPGFIAFVQNLQPRFDKVSFNTVQGDCVATYLREKQSLMKFIEGIPGRFCLTLDMWTSNQTLGYVFICGHFIDSDWKLNRRILNVIMEPYPDSDSALSHAVAACLSDWSLEGKFFSLTFNHPPSEAGLEYLRPLLCIKNPLIFNGQLLLGNCIARTLSSMAKDVLGAGQEIIKKIRDSVKYVKASESHDDKFVQVKNQLQVPSEKSLFLDNQTQWNTTYQMLAAASELKEVFSCLDTSDPDYKLAPSMEDWKVVETLCTFLKPLFDAVNILTTTTNPTAITFFHEAWKIHADLGRSITGEDPFISNLAKSMLEKIDKYWKDCSLVLAIAVVMDPRFKMKLVEFSFTKIYGDDAPTYIKIVDDGIHELFLEYVALPLPLTPTYAEEGNAGNNGKPEDSHQGNLLSDHGLTDFDVYIMETTSQQMKSELDQYLEESLLPRVQEFDVLGWWKLNKLKYPTLSKMARDILSIPVSAAAPESVFDIVDKQLDQYRSSLRPETVEALICAKDWLHYGSTEVSNALVKMEF</sequence>
<evidence type="ECO:0000256" key="1">
    <source>
        <dbReference type="ARBA" id="ARBA00004123"/>
    </source>
</evidence>
<dbReference type="InterPro" id="IPR012337">
    <property type="entry name" value="RNaseH-like_sf"/>
</dbReference>
<dbReference type="OMA" id="EHQMVNT"/>
<protein>
    <submittedName>
        <fullName evidence="13">BED zinc finger,hAT family dimerization domain isoform 1</fullName>
    </submittedName>
</protein>
<dbReference type="PROSITE" id="PS50808">
    <property type="entry name" value="ZF_BED"/>
    <property type="match status" value="1"/>
</dbReference>
<dbReference type="InterPro" id="IPR003656">
    <property type="entry name" value="Znf_BED"/>
</dbReference>
<feature type="region of interest" description="Disordered" evidence="11">
    <location>
        <begin position="135"/>
        <end position="156"/>
    </location>
</feature>
<proteinExistence type="predicted"/>
<keyword evidence="9" id="KW-0539">Nucleus</keyword>
<dbReference type="SMART" id="SM00614">
    <property type="entry name" value="ZnF_BED"/>
    <property type="match status" value="1"/>
</dbReference>
<evidence type="ECO:0000256" key="10">
    <source>
        <dbReference type="PROSITE-ProRule" id="PRU00027"/>
    </source>
</evidence>
<evidence type="ECO:0000259" key="12">
    <source>
        <dbReference type="PROSITE" id="PS50808"/>
    </source>
</evidence>
<comment type="subunit">
    <text evidence="2">Homodimer.</text>
</comment>
<keyword evidence="8" id="KW-0804">Transcription</keyword>
<evidence type="ECO:0000256" key="9">
    <source>
        <dbReference type="ARBA" id="ARBA00023242"/>
    </source>
</evidence>
<dbReference type="GO" id="GO:0005634">
    <property type="term" value="C:nucleus"/>
    <property type="evidence" value="ECO:0007669"/>
    <property type="project" value="UniProtKB-SubCell"/>
</dbReference>
<dbReference type="Gramene" id="EOY31153">
    <property type="protein sequence ID" value="EOY31153"/>
    <property type="gene ID" value="TCM_038144"/>
</dbReference>
<dbReference type="PANTHER" id="PTHR46481:SF10">
    <property type="entry name" value="ZINC FINGER BED DOMAIN-CONTAINING PROTEIN 39"/>
    <property type="match status" value="1"/>
</dbReference>
<dbReference type="InParanoid" id="A0A061GP58"/>
<evidence type="ECO:0000256" key="4">
    <source>
        <dbReference type="ARBA" id="ARBA00022771"/>
    </source>
</evidence>
<dbReference type="EMBL" id="CM001887">
    <property type="protein sequence ID" value="EOY31153.1"/>
    <property type="molecule type" value="Genomic_DNA"/>
</dbReference>
<dbReference type="Pfam" id="PF14372">
    <property type="entry name" value="hAT-like_RNase-H"/>
    <property type="match status" value="1"/>
</dbReference>
<evidence type="ECO:0000256" key="11">
    <source>
        <dbReference type="SAM" id="MobiDB-lite"/>
    </source>
</evidence>
<dbReference type="GO" id="GO:0046983">
    <property type="term" value="F:protein dimerization activity"/>
    <property type="evidence" value="ECO:0007669"/>
    <property type="project" value="InterPro"/>
</dbReference>
<evidence type="ECO:0000256" key="7">
    <source>
        <dbReference type="ARBA" id="ARBA00023125"/>
    </source>
</evidence>
<keyword evidence="6" id="KW-0805">Transcription regulation</keyword>
<evidence type="ECO:0000313" key="13">
    <source>
        <dbReference type="EMBL" id="EOY31153.1"/>
    </source>
</evidence>
<dbReference type="SUPFAM" id="SSF57667">
    <property type="entry name" value="beta-beta-alpha zinc fingers"/>
    <property type="match status" value="1"/>
</dbReference>
<keyword evidence="3" id="KW-0479">Metal-binding</keyword>
<dbReference type="GO" id="GO:0003677">
    <property type="term" value="F:DNA binding"/>
    <property type="evidence" value="ECO:0007669"/>
    <property type="project" value="UniProtKB-KW"/>
</dbReference>
<evidence type="ECO:0000256" key="6">
    <source>
        <dbReference type="ARBA" id="ARBA00023015"/>
    </source>
</evidence>
<dbReference type="GO" id="GO:0009791">
    <property type="term" value="P:post-embryonic development"/>
    <property type="evidence" value="ECO:0007669"/>
    <property type="project" value="EnsemblPlants"/>
</dbReference>
<evidence type="ECO:0000256" key="2">
    <source>
        <dbReference type="ARBA" id="ARBA00011738"/>
    </source>
</evidence>
<dbReference type="InterPro" id="IPR008906">
    <property type="entry name" value="HATC_C_dom"/>
</dbReference>
<dbReference type="FunCoup" id="A0A061GP58">
    <property type="interactions" value="1348"/>
</dbReference>
<evidence type="ECO:0000256" key="3">
    <source>
        <dbReference type="ARBA" id="ARBA00022723"/>
    </source>
</evidence>
<evidence type="ECO:0000256" key="5">
    <source>
        <dbReference type="ARBA" id="ARBA00022833"/>
    </source>
</evidence>
<dbReference type="PANTHER" id="PTHR46481">
    <property type="entry name" value="ZINC FINGER BED DOMAIN-CONTAINING PROTEIN 4"/>
    <property type="match status" value="1"/>
</dbReference>
<evidence type="ECO:0000256" key="8">
    <source>
        <dbReference type="ARBA" id="ARBA00023163"/>
    </source>
</evidence>
<dbReference type="Pfam" id="PF05699">
    <property type="entry name" value="Dimer_Tnp_hAT"/>
    <property type="match status" value="1"/>
</dbReference>